<dbReference type="EMBL" id="LR862144">
    <property type="protein sequence ID" value="CAD1824657.1"/>
    <property type="molecule type" value="Genomic_DNA"/>
</dbReference>
<comment type="subcellular location">
    <subcellularLocation>
        <location evidence="1">Mitochondrion inner membrane</location>
        <topology evidence="1">Peripheral membrane protein</topology>
        <orientation evidence="1">Intermembrane side</orientation>
    </subcellularLocation>
</comment>
<evidence type="ECO:0000256" key="6">
    <source>
        <dbReference type="ARBA" id="ARBA00022982"/>
    </source>
</evidence>
<keyword evidence="7" id="KW-0496">Mitochondrion</keyword>
<comment type="similarity">
    <text evidence="2">Belongs to the UQCRH/QCR6 family.</text>
</comment>
<evidence type="ECO:0000313" key="14">
    <source>
        <dbReference type="EMBL" id="CAD1824657.1"/>
    </source>
</evidence>
<dbReference type="InterPro" id="IPR036811">
    <property type="entry name" value="Ubol_cytC_Rdtase_hinge_dom_sf"/>
</dbReference>
<feature type="domain" description="Ubiquinol-cytochrome C reductase hinge" evidence="13">
    <location>
        <begin position="187"/>
        <end position="248"/>
    </location>
</feature>
<keyword evidence="8" id="KW-0472">Membrane</keyword>
<dbReference type="SUPFAM" id="SSF81531">
    <property type="entry name" value="Non-heme 11 kDa protein of cytochrome bc1 complex (Ubiquinol-cytochrome c reductase)"/>
    <property type="match status" value="1"/>
</dbReference>
<organism evidence="14">
    <name type="scientific">Ananas comosus var. bracteatus</name>
    <name type="common">red pineapple</name>
    <dbReference type="NCBI Taxonomy" id="296719"/>
    <lineage>
        <taxon>Eukaryota</taxon>
        <taxon>Viridiplantae</taxon>
        <taxon>Streptophyta</taxon>
        <taxon>Embryophyta</taxon>
        <taxon>Tracheophyta</taxon>
        <taxon>Spermatophyta</taxon>
        <taxon>Magnoliopsida</taxon>
        <taxon>Liliopsida</taxon>
        <taxon>Poales</taxon>
        <taxon>Bromeliaceae</taxon>
        <taxon>Bromelioideae</taxon>
        <taxon>Ananas</taxon>
    </lineage>
</organism>
<gene>
    <name evidence="14" type="ORF">CB5_LOCUS7868</name>
</gene>
<dbReference type="PANTHER" id="PTHR15336:SF0">
    <property type="entry name" value="CYTOCHROME B-C1 COMPLEX SUBUNIT 6, MITOCHONDRIAL"/>
    <property type="match status" value="1"/>
</dbReference>
<keyword evidence="6" id="KW-0249">Electron transport</keyword>
<evidence type="ECO:0000256" key="11">
    <source>
        <dbReference type="ARBA" id="ARBA00076110"/>
    </source>
</evidence>
<keyword evidence="9" id="KW-1015">Disulfide bond</keyword>
<feature type="region of interest" description="Disordered" evidence="12">
    <location>
        <begin position="1"/>
        <end position="22"/>
    </location>
</feature>
<proteinExistence type="inferred from homology"/>
<keyword evidence="3" id="KW-0813">Transport</keyword>
<sequence>MAHGSTVRSPTRRRSASAASYLRASKTSLETRNSGGGRYSTISLLRCGTLPGDGRSFSLARLRFPIGSLSPTSDHHSVLPLFRRSLFPWLRLRLHSAAPAPIPDLLTLVRRPIHHLVSSINQRVRDPIGLGFHQANHSHIDVVAEEYHPFPLPLFDLSPLNQGGKRKGGICTQLTNLIKMADEELIDPKQHLEERCKPRCVKTLYDYRACVKRVENDETGHKHCTGQYFDYWFCIDNCASEKLFDKLK</sequence>
<evidence type="ECO:0000256" key="3">
    <source>
        <dbReference type="ARBA" id="ARBA00022448"/>
    </source>
</evidence>
<dbReference type="InterPro" id="IPR003422">
    <property type="entry name" value="Cyt_b-c1_6"/>
</dbReference>
<dbReference type="GO" id="GO:0005743">
    <property type="term" value="C:mitochondrial inner membrane"/>
    <property type="evidence" value="ECO:0007669"/>
    <property type="project" value="UniProtKB-SubCell"/>
</dbReference>
<dbReference type="PANTHER" id="PTHR15336">
    <property type="entry name" value="UBIQUINOL-CYTOCHROME C REDUCTASE COMPLEX 7.8 KDA PROTEIN"/>
    <property type="match status" value="1"/>
</dbReference>
<accession>A0A6V7P1H1</accession>
<evidence type="ECO:0000256" key="12">
    <source>
        <dbReference type="SAM" id="MobiDB-lite"/>
    </source>
</evidence>
<evidence type="ECO:0000256" key="2">
    <source>
        <dbReference type="ARBA" id="ARBA00006498"/>
    </source>
</evidence>
<dbReference type="Gene3D" id="1.10.287.20">
    <property type="entry name" value="Ubiquinol-cytochrome C reductase hinge domain"/>
    <property type="match status" value="1"/>
</dbReference>
<reference evidence="14" key="1">
    <citation type="submission" date="2020-07" db="EMBL/GenBank/DDBJ databases">
        <authorList>
            <person name="Lin J."/>
        </authorList>
    </citation>
    <scope>NUCLEOTIDE SEQUENCE</scope>
</reference>
<evidence type="ECO:0000259" key="13">
    <source>
        <dbReference type="Pfam" id="PF02320"/>
    </source>
</evidence>
<evidence type="ECO:0000256" key="8">
    <source>
        <dbReference type="ARBA" id="ARBA00023136"/>
    </source>
</evidence>
<dbReference type="AlphaFoldDB" id="A0A6V7P1H1"/>
<protein>
    <recommendedName>
        <fullName evidence="11">Complex III subunit VI</fullName>
    </recommendedName>
    <alternativeName>
        <fullName evidence="10">Mitochondrial hinge protein</fullName>
    </alternativeName>
</protein>
<evidence type="ECO:0000256" key="7">
    <source>
        <dbReference type="ARBA" id="ARBA00023128"/>
    </source>
</evidence>
<name>A0A6V7P1H1_ANACO</name>
<dbReference type="FunFam" id="1.10.287.20:FF:000001">
    <property type="entry name" value="Cytochrome b-c1 complex subunit 6"/>
    <property type="match status" value="1"/>
</dbReference>
<dbReference type="GO" id="GO:0006122">
    <property type="term" value="P:mitochondrial electron transport, ubiquinol to cytochrome c"/>
    <property type="evidence" value="ECO:0007669"/>
    <property type="project" value="InterPro"/>
</dbReference>
<evidence type="ECO:0000256" key="10">
    <source>
        <dbReference type="ARBA" id="ARBA00044364"/>
    </source>
</evidence>
<keyword evidence="5" id="KW-0999">Mitochondrion inner membrane</keyword>
<dbReference type="Pfam" id="PF02320">
    <property type="entry name" value="UCR_hinge"/>
    <property type="match status" value="1"/>
</dbReference>
<evidence type="ECO:0000256" key="4">
    <source>
        <dbReference type="ARBA" id="ARBA00022660"/>
    </source>
</evidence>
<dbReference type="InterPro" id="IPR023184">
    <property type="entry name" value="Ubol_cytC_Rdtase_hinge_dom"/>
</dbReference>
<keyword evidence="4" id="KW-0679">Respiratory chain</keyword>
<evidence type="ECO:0000256" key="5">
    <source>
        <dbReference type="ARBA" id="ARBA00022792"/>
    </source>
</evidence>
<evidence type="ECO:0000256" key="9">
    <source>
        <dbReference type="ARBA" id="ARBA00023157"/>
    </source>
</evidence>
<evidence type="ECO:0000256" key="1">
    <source>
        <dbReference type="ARBA" id="ARBA00004137"/>
    </source>
</evidence>